<dbReference type="AlphaFoldDB" id="A0A9W4WNC8"/>
<dbReference type="EMBL" id="CAMKVN010001253">
    <property type="protein sequence ID" value="CAI2174758.1"/>
    <property type="molecule type" value="Genomic_DNA"/>
</dbReference>
<protein>
    <submittedName>
        <fullName evidence="1">19051_t:CDS:1</fullName>
    </submittedName>
</protein>
<evidence type="ECO:0000313" key="2">
    <source>
        <dbReference type="Proteomes" id="UP001153678"/>
    </source>
</evidence>
<dbReference type="Proteomes" id="UP001153678">
    <property type="component" value="Unassembled WGS sequence"/>
</dbReference>
<comment type="caution">
    <text evidence="1">The sequence shown here is derived from an EMBL/GenBank/DDBJ whole genome shotgun (WGS) entry which is preliminary data.</text>
</comment>
<dbReference type="OrthoDB" id="2321637at2759"/>
<reference evidence="1" key="1">
    <citation type="submission" date="2022-08" db="EMBL/GenBank/DDBJ databases">
        <authorList>
            <person name="Kallberg Y."/>
            <person name="Tangrot J."/>
            <person name="Rosling A."/>
        </authorList>
    </citation>
    <scope>NUCLEOTIDE SEQUENCE</scope>
    <source>
        <strain evidence="1">Wild A</strain>
    </source>
</reference>
<proteinExistence type="predicted"/>
<gene>
    <name evidence="1" type="ORF">FWILDA_LOCUS6753</name>
</gene>
<organism evidence="1 2">
    <name type="scientific">Funneliformis geosporum</name>
    <dbReference type="NCBI Taxonomy" id="1117311"/>
    <lineage>
        <taxon>Eukaryota</taxon>
        <taxon>Fungi</taxon>
        <taxon>Fungi incertae sedis</taxon>
        <taxon>Mucoromycota</taxon>
        <taxon>Glomeromycotina</taxon>
        <taxon>Glomeromycetes</taxon>
        <taxon>Glomerales</taxon>
        <taxon>Glomeraceae</taxon>
        <taxon>Funneliformis</taxon>
    </lineage>
</organism>
<sequence length="537" mass="62131">MAQNLPSLCLSKIFEFHSDDLFTLHSCALVNRDWCRFAIPLLWKRPFIFLHQYTPETLSIRLMDVYCAGLSNKERNYINKLLGNLEEKTPSNSLFNYVTFLRELDVLQASFCITRWAYFTHVDYMIQTLPFINIFLQHFVNNSPKITHLKFTINNIYGSAGWHDINLNLLISKNAKDCFEQLKVLDCAGDFNPKLLFLCSMLSKRIEKIRISIYNHFNQPSNEINKLQNLCYLIQSQQRLKILIIENVKSGCLGEQGVLGILEFTDGIHRSLEQLIFRGVDFYNYNIILSISNLRKLNTLKFEKCNLSNHPLNFGNWGNMRGLSNLTNLSVFGSKIPFTLLTFMIFQTKFGLTVLDTRTNEIKAHEVNNLLQIISQNCKHLVEFLTLLTPNHDHLPLLLPILTSNTKLEKLVIDTGTFGGVNIASHSENVDTFLPILGKHLPPSLRDLNIIMVWSFHHESLDKFFQESRATLEILQLQSCYCIKDEHIDVILKHSKDHLKFLNIQGTTNITHDTWNKLQQNDQLVVEFHQDVGINPY</sequence>
<keyword evidence="2" id="KW-1185">Reference proteome</keyword>
<dbReference type="SUPFAM" id="SSF52047">
    <property type="entry name" value="RNI-like"/>
    <property type="match status" value="1"/>
</dbReference>
<dbReference type="InterPro" id="IPR032675">
    <property type="entry name" value="LRR_dom_sf"/>
</dbReference>
<accession>A0A9W4WNC8</accession>
<dbReference type="Gene3D" id="3.80.10.10">
    <property type="entry name" value="Ribonuclease Inhibitor"/>
    <property type="match status" value="1"/>
</dbReference>
<evidence type="ECO:0000313" key="1">
    <source>
        <dbReference type="EMBL" id="CAI2174758.1"/>
    </source>
</evidence>
<name>A0A9W4WNC8_9GLOM</name>